<dbReference type="GeneID" id="9045881"/>
<evidence type="ECO:0000256" key="1">
    <source>
        <dbReference type="SAM" id="Coils"/>
    </source>
</evidence>
<dbReference type="RefSeq" id="XP_002772467.1">
    <property type="nucleotide sequence ID" value="XM_002772421.1"/>
</dbReference>
<dbReference type="EMBL" id="GG681723">
    <property type="protein sequence ID" value="EER04283.1"/>
    <property type="molecule type" value="Genomic_DNA"/>
</dbReference>
<gene>
    <name evidence="3" type="ORF">Pmar_PMAR021788</name>
</gene>
<dbReference type="AlphaFoldDB" id="C5LG28"/>
<sequence length="203" mass="22583">MSVEDQHYHYAGEPSEGPPAHSRRPHHRRHPHRHHQQPPATVIVPEPTSSSAHSEDEAVPELQRTEEGKHMESEVPEEDPAEKFMKSFSMLSAKTLGQLDQLEAALHAVEKEASIRGVGVTETEQDLISGEMSIGKAKDDLAQIEARLDKLQFNGIDSVETVDLHSGKEPAKAARKELVRQAEKLSARIDKIFKQIKEAEKSG</sequence>
<evidence type="ECO:0000313" key="4">
    <source>
        <dbReference type="Proteomes" id="UP000007800"/>
    </source>
</evidence>
<feature type="region of interest" description="Disordered" evidence="2">
    <location>
        <begin position="1"/>
        <end position="83"/>
    </location>
</feature>
<accession>C5LG28</accession>
<name>C5LG28_PERM5</name>
<keyword evidence="1" id="KW-0175">Coiled coil</keyword>
<organism evidence="4">
    <name type="scientific">Perkinsus marinus (strain ATCC 50983 / TXsc)</name>
    <dbReference type="NCBI Taxonomy" id="423536"/>
    <lineage>
        <taxon>Eukaryota</taxon>
        <taxon>Sar</taxon>
        <taxon>Alveolata</taxon>
        <taxon>Perkinsozoa</taxon>
        <taxon>Perkinsea</taxon>
        <taxon>Perkinsida</taxon>
        <taxon>Perkinsidae</taxon>
        <taxon>Perkinsus</taxon>
    </lineage>
</organism>
<evidence type="ECO:0000313" key="3">
    <source>
        <dbReference type="EMBL" id="EER04283.1"/>
    </source>
</evidence>
<feature type="compositionally biased region" description="Basic residues" evidence="2">
    <location>
        <begin position="21"/>
        <end position="36"/>
    </location>
</feature>
<proteinExistence type="predicted"/>
<dbReference type="InParanoid" id="C5LG28"/>
<protein>
    <submittedName>
        <fullName evidence="3">Uncharacterized protein</fullName>
    </submittedName>
</protein>
<keyword evidence="4" id="KW-1185">Reference proteome</keyword>
<dbReference type="OrthoDB" id="428992at2759"/>
<reference evidence="3 4" key="1">
    <citation type="submission" date="2008-07" db="EMBL/GenBank/DDBJ databases">
        <authorList>
            <person name="El-Sayed N."/>
            <person name="Caler E."/>
            <person name="Inman J."/>
            <person name="Amedeo P."/>
            <person name="Hass B."/>
            <person name="Wortman J."/>
        </authorList>
    </citation>
    <scope>NUCLEOTIDE SEQUENCE [LARGE SCALE GENOMIC DNA]</scope>
    <source>
        <strain evidence="4">ATCC 50983 / TXsc</strain>
    </source>
</reference>
<feature type="compositionally biased region" description="Basic and acidic residues" evidence="2">
    <location>
        <begin position="63"/>
        <end position="73"/>
    </location>
</feature>
<dbReference type="OMA" id="HMESEVP"/>
<evidence type="ECO:0000256" key="2">
    <source>
        <dbReference type="SAM" id="MobiDB-lite"/>
    </source>
</evidence>
<feature type="coiled-coil region" evidence="1">
    <location>
        <begin position="92"/>
        <end position="202"/>
    </location>
</feature>
<feature type="compositionally biased region" description="Basic and acidic residues" evidence="2">
    <location>
        <begin position="1"/>
        <end position="10"/>
    </location>
</feature>
<dbReference type="Proteomes" id="UP000007800">
    <property type="component" value="Unassembled WGS sequence"/>
</dbReference>